<keyword evidence="3" id="KW-1185">Reference proteome</keyword>
<feature type="region of interest" description="Disordered" evidence="1">
    <location>
        <begin position="142"/>
        <end position="177"/>
    </location>
</feature>
<name>A0A9Q5I2E3_SANBA</name>
<proteinExistence type="predicted"/>
<dbReference type="EMBL" id="LNZH02000144">
    <property type="protein sequence ID" value="OCB89992.1"/>
    <property type="molecule type" value="Genomic_DNA"/>
</dbReference>
<dbReference type="OrthoDB" id="3269405at2759"/>
<evidence type="ECO:0000313" key="2">
    <source>
        <dbReference type="EMBL" id="OCB89992.1"/>
    </source>
</evidence>
<feature type="compositionally biased region" description="Polar residues" evidence="1">
    <location>
        <begin position="79"/>
        <end position="91"/>
    </location>
</feature>
<evidence type="ECO:0000313" key="3">
    <source>
        <dbReference type="Proteomes" id="UP000757232"/>
    </source>
</evidence>
<evidence type="ECO:0000256" key="1">
    <source>
        <dbReference type="SAM" id="MobiDB-lite"/>
    </source>
</evidence>
<feature type="region of interest" description="Disordered" evidence="1">
    <location>
        <begin position="72"/>
        <end position="98"/>
    </location>
</feature>
<sequence>MTPYNINVVKPDDEEPLYNALQLQPSPFAFGHQSGSSPYVDAHIASSGRAGSYPHISTSGFVNNPYLSHSHFTHPVPTPNQSITDMQSSDTIEPDETHRYPRVDGTIFTAGQQPVHQSPHTYYAWSMPSNFASMNASPNLMSGSPISQGTSPLTPDTPLSTVEASSTVSSLPSPGSQGSNEVFYLAASPDNQPSTLATPTELQNFHVGNVYNRHSGSETQLSVPQTVPDSPYPPYEYPGAANGLVHPLTLTRRHSHTALTRPQSNPLSADHAPYTVHPQSPARAAGRNNLFTQVELIARLEYRFENWFLPGPLVPQTTYLPQTASDRRRYVDGFPLQAPIYFKRTASQGTPEIGITLVECVTQRFKSLEGYDDELLETCGPSISIRLNWVGYKRSWSRQIPTKNFKVPPGPITRKNLAKNIAKTVQRFIDDHINVPMQPGADSRWAVGPGRIVFSDLVLLSIHHVSKGSWQANLCLNQPLEQILSRSSLIPHSS</sequence>
<dbReference type="AlphaFoldDB" id="A0A9Q5I2E3"/>
<dbReference type="Proteomes" id="UP000757232">
    <property type="component" value="Unassembled WGS sequence"/>
</dbReference>
<organism evidence="2 3">
    <name type="scientific">Sanghuangporus baumii</name>
    <name type="common">Phellinus baumii</name>
    <dbReference type="NCBI Taxonomy" id="108892"/>
    <lineage>
        <taxon>Eukaryota</taxon>
        <taxon>Fungi</taxon>
        <taxon>Dikarya</taxon>
        <taxon>Basidiomycota</taxon>
        <taxon>Agaricomycotina</taxon>
        <taxon>Agaricomycetes</taxon>
        <taxon>Hymenochaetales</taxon>
        <taxon>Hymenochaetaceae</taxon>
        <taxon>Sanghuangporus</taxon>
    </lineage>
</organism>
<reference evidence="2" key="1">
    <citation type="submission" date="2016-06" db="EMBL/GenBank/DDBJ databases">
        <title>Draft Genome sequence of the fungus Inonotus baumii.</title>
        <authorList>
            <person name="Zhu H."/>
            <person name="Lin W."/>
        </authorList>
    </citation>
    <scope>NUCLEOTIDE SEQUENCE</scope>
    <source>
        <strain evidence="2">821</strain>
    </source>
</reference>
<accession>A0A9Q5I2E3</accession>
<protein>
    <submittedName>
        <fullName evidence="2">Uncharacterized protein</fullName>
    </submittedName>
</protein>
<feature type="compositionally biased region" description="Low complexity" evidence="1">
    <location>
        <begin position="150"/>
        <end position="176"/>
    </location>
</feature>
<comment type="caution">
    <text evidence="2">The sequence shown here is derived from an EMBL/GenBank/DDBJ whole genome shotgun (WGS) entry which is preliminary data.</text>
</comment>
<gene>
    <name evidence="2" type="ORF">A7U60_g2848</name>
</gene>